<reference evidence="1" key="2">
    <citation type="submission" date="2015-06" db="UniProtKB">
        <authorList>
            <consortium name="EnsemblPlants"/>
        </authorList>
    </citation>
    <scope>IDENTIFICATION</scope>
    <source>
        <strain evidence="1">DM1-3 516 R44</strain>
    </source>
</reference>
<name>M1D840_SOLTU</name>
<dbReference type="HOGENOM" id="CLU_1216573_0_0_1"/>
<evidence type="ECO:0008006" key="3">
    <source>
        <dbReference type="Google" id="ProtNLM"/>
    </source>
</evidence>
<protein>
    <recommendedName>
        <fullName evidence="3">Polyprotein protein</fullName>
    </recommendedName>
</protein>
<dbReference type="Gramene" id="PGSC0003DMT400084812">
    <property type="protein sequence ID" value="PGSC0003DMT400084812"/>
    <property type="gene ID" value="PGSC0003DMG400034383"/>
</dbReference>
<dbReference type="PaxDb" id="4113-PGSC0003DMT400084812"/>
<evidence type="ECO:0000313" key="1">
    <source>
        <dbReference type="EnsemblPlants" id="PGSC0003DMT400084812"/>
    </source>
</evidence>
<dbReference type="EnsemblPlants" id="PGSC0003DMT400084812">
    <property type="protein sequence ID" value="PGSC0003DMT400084812"/>
    <property type="gene ID" value="PGSC0003DMG400034383"/>
</dbReference>
<accession>M1D840</accession>
<sequence>MLITELCRRAGVPRDVTTDIEVTLSSFTDIRCIEAEYTQEKADRRRAAPVDTSPEVDVDSIPAKASLATPTPGPFRINQAIILKMGHLTHLADVRATRLEAAFPWMIESAILAILTPSRASIDTLTTRVEACESIWIEEQSKDSNLQKGTKRAKRRKKREFDDHLVHLVSHRMAITSPKVPVCQALKEKIKLVRERSTRRIAESFRDAVLDLPKLQTLRMLKAKAKRR</sequence>
<reference evidence="2" key="1">
    <citation type="journal article" date="2011" name="Nature">
        <title>Genome sequence and analysis of the tuber crop potato.</title>
        <authorList>
            <consortium name="The Potato Genome Sequencing Consortium"/>
        </authorList>
    </citation>
    <scope>NUCLEOTIDE SEQUENCE [LARGE SCALE GENOMIC DNA]</scope>
    <source>
        <strain evidence="2">cv. DM1-3 516 R44</strain>
    </source>
</reference>
<evidence type="ECO:0000313" key="2">
    <source>
        <dbReference type="Proteomes" id="UP000011115"/>
    </source>
</evidence>
<dbReference type="InParanoid" id="M1D840"/>
<keyword evidence="2" id="KW-1185">Reference proteome</keyword>
<dbReference type="Proteomes" id="UP000011115">
    <property type="component" value="Unassembled WGS sequence"/>
</dbReference>
<dbReference type="AlphaFoldDB" id="M1D840"/>
<proteinExistence type="predicted"/>
<organism evidence="1 2">
    <name type="scientific">Solanum tuberosum</name>
    <name type="common">Potato</name>
    <dbReference type="NCBI Taxonomy" id="4113"/>
    <lineage>
        <taxon>Eukaryota</taxon>
        <taxon>Viridiplantae</taxon>
        <taxon>Streptophyta</taxon>
        <taxon>Embryophyta</taxon>
        <taxon>Tracheophyta</taxon>
        <taxon>Spermatophyta</taxon>
        <taxon>Magnoliopsida</taxon>
        <taxon>eudicotyledons</taxon>
        <taxon>Gunneridae</taxon>
        <taxon>Pentapetalae</taxon>
        <taxon>asterids</taxon>
        <taxon>lamiids</taxon>
        <taxon>Solanales</taxon>
        <taxon>Solanaceae</taxon>
        <taxon>Solanoideae</taxon>
        <taxon>Solaneae</taxon>
        <taxon>Solanum</taxon>
    </lineage>
</organism>